<protein>
    <recommendedName>
        <fullName evidence="4">Outer membrane protein assembly factor BamE</fullName>
    </recommendedName>
</protein>
<dbReference type="Proteomes" id="UP000011547">
    <property type="component" value="Chromosome"/>
</dbReference>
<dbReference type="KEGG" id="kde:CDSE_0827"/>
<dbReference type="OrthoDB" id="9808250at2"/>
<evidence type="ECO:0000256" key="4">
    <source>
        <dbReference type="HAMAP-Rule" id="MF_00925"/>
    </source>
</evidence>
<dbReference type="GO" id="GO:0043165">
    <property type="term" value="P:Gram-negative-bacterium-type cell outer membrane assembly"/>
    <property type="evidence" value="ECO:0007669"/>
    <property type="project" value="UniProtKB-UniRule"/>
</dbReference>
<sequence>MKYNNIKNIILVTIILTVNGCCYKNINFPYVPEINQGNCINLEQQKMLKIGMSKKQALQILGTPAVKDNNTNIDKWEYIHYSNYYNNRQETKIFTLCFKDGKLINFSGDDFPQQQEYTVNITKKLDVTTE</sequence>
<comment type="subunit">
    <text evidence="4">Part of the Bam complex.</text>
</comment>
<dbReference type="PATRIC" id="fig|1208919.3.peg.520"/>
<dbReference type="GO" id="GO:1990063">
    <property type="term" value="C:Bam protein complex"/>
    <property type="evidence" value="ECO:0007669"/>
    <property type="project" value="TreeGrafter"/>
</dbReference>
<comment type="subcellular location">
    <subcellularLocation>
        <location evidence="4">Cell outer membrane</location>
    </subcellularLocation>
</comment>
<reference evidence="6 7" key="1">
    <citation type="journal article" date="2013" name="Genome Biol. Evol.">
        <title>Genome evolution and phylogenomic analysis of candidatus kinetoplastibacterium, the betaproteobacterial endosymbionts of strigomonas and angomonas.</title>
        <authorList>
            <person name="Alves J.M."/>
            <person name="Serrano M.G."/>
            <person name="Maia da Silva F."/>
            <person name="Voegtly L.J."/>
            <person name="Matveyev A.V."/>
            <person name="Teixeira M.M."/>
            <person name="Camargo E.P."/>
            <person name="Buck G.A."/>
        </authorList>
    </citation>
    <scope>NUCLEOTIDE SEQUENCE [LARGE SCALE GENOMIC DNA]</scope>
    <source>
        <strain evidence="6 7">TCC079E</strain>
    </source>
</reference>
<proteinExistence type="inferred from homology"/>
<evidence type="ECO:0000256" key="1">
    <source>
        <dbReference type="ARBA" id="ARBA00022729"/>
    </source>
</evidence>
<dbReference type="AlphaFoldDB" id="M1LUV9"/>
<feature type="domain" description="Outer membrane protein assembly factor BamE" evidence="5">
    <location>
        <begin position="37"/>
        <end position="106"/>
    </location>
</feature>
<dbReference type="InterPro" id="IPR026592">
    <property type="entry name" value="BamE"/>
</dbReference>
<comment type="similarity">
    <text evidence="4">Belongs to the BamE family.</text>
</comment>
<dbReference type="PANTHER" id="PTHR37482:SF1">
    <property type="entry name" value="OUTER MEMBRANE PROTEIN ASSEMBLY FACTOR BAME"/>
    <property type="match status" value="1"/>
</dbReference>
<keyword evidence="2 4" id="KW-0472">Membrane</keyword>
<dbReference type="RefSeq" id="WP_015396490.1">
    <property type="nucleotide sequence ID" value="NC_020294.1"/>
</dbReference>
<dbReference type="HAMAP" id="MF_00925">
    <property type="entry name" value="OM_assembly_BamE"/>
    <property type="match status" value="1"/>
</dbReference>
<keyword evidence="1 4" id="KW-0732">Signal</keyword>
<dbReference type="GO" id="GO:0030674">
    <property type="term" value="F:protein-macromolecule adaptor activity"/>
    <property type="evidence" value="ECO:0007669"/>
    <property type="project" value="TreeGrafter"/>
</dbReference>
<dbReference type="InterPro" id="IPR007450">
    <property type="entry name" value="BamE_dom"/>
</dbReference>
<gene>
    <name evidence="4" type="primary">bamE</name>
    <name evidence="6" type="ORF">CDSE_0827</name>
</gene>
<organism evidence="6 7">
    <name type="scientific">Candidatus Kinetoplastidibacterium desouzai TCC079E</name>
    <dbReference type="NCBI Taxonomy" id="1208919"/>
    <lineage>
        <taxon>Bacteria</taxon>
        <taxon>Pseudomonadati</taxon>
        <taxon>Pseudomonadota</taxon>
        <taxon>Betaproteobacteria</taxon>
        <taxon>Candidatus Kinetoplastidibacterium</taxon>
    </lineage>
</organism>
<keyword evidence="7" id="KW-1185">Reference proteome</keyword>
<comment type="function">
    <text evidence="4">Part of the outer membrane protein assembly complex, which is involved in assembly and insertion of beta-barrel proteins into the outer membrane.</text>
</comment>
<dbReference type="STRING" id="1208919.CDSE_0827"/>
<dbReference type="HOGENOM" id="CLU_083835_3_1_4"/>
<evidence type="ECO:0000259" key="5">
    <source>
        <dbReference type="Pfam" id="PF04355"/>
    </source>
</evidence>
<dbReference type="EMBL" id="CP003803">
    <property type="protein sequence ID" value="AGF47079.1"/>
    <property type="molecule type" value="Genomic_DNA"/>
</dbReference>
<dbReference type="eggNOG" id="COG2913">
    <property type="taxonomic scope" value="Bacteria"/>
</dbReference>
<evidence type="ECO:0000313" key="6">
    <source>
        <dbReference type="EMBL" id="AGF47079.1"/>
    </source>
</evidence>
<dbReference type="Gene3D" id="3.30.1450.10">
    <property type="match status" value="1"/>
</dbReference>
<dbReference type="GO" id="GO:0051205">
    <property type="term" value="P:protein insertion into membrane"/>
    <property type="evidence" value="ECO:0007669"/>
    <property type="project" value="UniProtKB-UniRule"/>
</dbReference>
<evidence type="ECO:0000256" key="2">
    <source>
        <dbReference type="ARBA" id="ARBA00023136"/>
    </source>
</evidence>
<evidence type="ECO:0000313" key="7">
    <source>
        <dbReference type="Proteomes" id="UP000011547"/>
    </source>
</evidence>
<dbReference type="Pfam" id="PF04355">
    <property type="entry name" value="BamE"/>
    <property type="match status" value="1"/>
</dbReference>
<dbReference type="PANTHER" id="PTHR37482">
    <property type="entry name" value="OUTER MEMBRANE PROTEIN ASSEMBLY FACTOR BAME"/>
    <property type="match status" value="1"/>
</dbReference>
<keyword evidence="3 4" id="KW-0998">Cell outer membrane</keyword>
<evidence type="ECO:0000256" key="3">
    <source>
        <dbReference type="ARBA" id="ARBA00023237"/>
    </source>
</evidence>
<dbReference type="InterPro" id="IPR037873">
    <property type="entry name" value="BamE-like"/>
</dbReference>
<accession>M1LUV9</accession>
<name>M1LUV9_9PROT</name>